<dbReference type="OrthoDB" id="10334513at2759"/>
<dbReference type="InterPro" id="IPR004252">
    <property type="entry name" value="Probable_transposase_24"/>
</dbReference>
<dbReference type="EMBL" id="KZ664038">
    <property type="protein sequence ID" value="PPS08238.1"/>
    <property type="molecule type" value="Genomic_DNA"/>
</dbReference>
<dbReference type="Proteomes" id="UP000239757">
    <property type="component" value="Unassembled WGS sequence"/>
</dbReference>
<protein>
    <submittedName>
        <fullName evidence="2">Uncharacterized protein</fullName>
    </submittedName>
</protein>
<keyword evidence="1" id="KW-0472">Membrane</keyword>
<keyword evidence="1" id="KW-1133">Transmembrane helix</keyword>
<feature type="transmembrane region" description="Helical" evidence="1">
    <location>
        <begin position="233"/>
        <end position="255"/>
    </location>
</feature>
<accession>A0A2P5XY05</accession>
<dbReference type="Pfam" id="PF03004">
    <property type="entry name" value="Transposase_24"/>
    <property type="match status" value="1"/>
</dbReference>
<sequence length="259" mass="29673">MLRYQWEDVVRFWNSKKGEDREQVRTSSRQKQKFTHTVGSRSFASVAEAEEKLKEKKAEYEVIASADSSVNLEDIDNKIITEVLGLESMVGFNFKDLMSFSMNLGCILAFPWVDLMGSSGGRYLASVLSNLRHLLVIRVHRTVPGCMFPPKGFRGWSILGLLHRQVVSYGCNVYPDRTLEVKMKIKRLGLVLYFGVWNKVEALSVLVYFVSYWPLVAFCVRQVVLIFSSSDVAVLYLSTCSHVWFDHVMVLFTVLMEFP</sequence>
<evidence type="ECO:0000313" key="2">
    <source>
        <dbReference type="EMBL" id="PPS08238.1"/>
    </source>
</evidence>
<dbReference type="AlphaFoldDB" id="A0A2P5XY05"/>
<evidence type="ECO:0000256" key="1">
    <source>
        <dbReference type="SAM" id="Phobius"/>
    </source>
</evidence>
<evidence type="ECO:0000313" key="3">
    <source>
        <dbReference type="Proteomes" id="UP000239757"/>
    </source>
</evidence>
<name>A0A2P5XY05_GOSBA</name>
<reference evidence="2 3" key="1">
    <citation type="submission" date="2015-01" db="EMBL/GenBank/DDBJ databases">
        <title>Genome of allotetraploid Gossypium barbadense reveals genomic plasticity and fiber elongation in cotton evolution.</title>
        <authorList>
            <person name="Chen X."/>
            <person name="Liu X."/>
            <person name="Zhao B."/>
            <person name="Zheng H."/>
            <person name="Hu Y."/>
            <person name="Lu G."/>
            <person name="Yang C."/>
            <person name="Chen J."/>
            <person name="Shan C."/>
            <person name="Zhang L."/>
            <person name="Zhou Y."/>
            <person name="Wang L."/>
            <person name="Guo W."/>
            <person name="Bai Y."/>
            <person name="Ruan J."/>
            <person name="Shangguan X."/>
            <person name="Mao Y."/>
            <person name="Jiang J."/>
            <person name="Zhu Y."/>
            <person name="Lei J."/>
            <person name="Kang H."/>
            <person name="Chen S."/>
            <person name="He X."/>
            <person name="Wang R."/>
            <person name="Wang Y."/>
            <person name="Chen J."/>
            <person name="Wang L."/>
            <person name="Yu S."/>
            <person name="Wang B."/>
            <person name="Wei J."/>
            <person name="Song S."/>
            <person name="Lu X."/>
            <person name="Gao Z."/>
            <person name="Gu W."/>
            <person name="Deng X."/>
            <person name="Ma D."/>
            <person name="Wang S."/>
            <person name="Liang W."/>
            <person name="Fang L."/>
            <person name="Cai C."/>
            <person name="Zhu X."/>
            <person name="Zhou B."/>
            <person name="Zhang Y."/>
            <person name="Chen Z."/>
            <person name="Xu S."/>
            <person name="Zhu R."/>
            <person name="Wang S."/>
            <person name="Zhang T."/>
            <person name="Zhao G."/>
        </authorList>
    </citation>
    <scope>NUCLEOTIDE SEQUENCE [LARGE SCALE GENOMIC DNA]</scope>
    <source>
        <strain evidence="3">cv. Xinhai21</strain>
        <tissue evidence="2">Leaf</tissue>
    </source>
</reference>
<gene>
    <name evidence="2" type="ORF">GOBAR_AA12407</name>
</gene>
<feature type="transmembrane region" description="Helical" evidence="1">
    <location>
        <begin position="190"/>
        <end position="213"/>
    </location>
</feature>
<keyword evidence="1" id="KW-0812">Transmembrane</keyword>
<proteinExistence type="predicted"/>
<organism evidence="2 3">
    <name type="scientific">Gossypium barbadense</name>
    <name type="common">Sea Island cotton</name>
    <name type="synonym">Hibiscus barbadensis</name>
    <dbReference type="NCBI Taxonomy" id="3634"/>
    <lineage>
        <taxon>Eukaryota</taxon>
        <taxon>Viridiplantae</taxon>
        <taxon>Streptophyta</taxon>
        <taxon>Embryophyta</taxon>
        <taxon>Tracheophyta</taxon>
        <taxon>Spermatophyta</taxon>
        <taxon>Magnoliopsida</taxon>
        <taxon>eudicotyledons</taxon>
        <taxon>Gunneridae</taxon>
        <taxon>Pentapetalae</taxon>
        <taxon>rosids</taxon>
        <taxon>malvids</taxon>
        <taxon>Malvales</taxon>
        <taxon>Malvaceae</taxon>
        <taxon>Malvoideae</taxon>
        <taxon>Gossypium</taxon>
    </lineage>
</organism>